<keyword evidence="4 5" id="KW-0720">Serine protease</keyword>
<dbReference type="PROSITE" id="PS51892">
    <property type="entry name" value="SUBTILASE"/>
    <property type="match status" value="1"/>
</dbReference>
<dbReference type="AlphaFoldDB" id="A0A143PUX0"/>
<dbReference type="InterPro" id="IPR015500">
    <property type="entry name" value="Peptidase_S8_subtilisin-rel"/>
</dbReference>
<dbReference type="EC" id="3.4.21.-" evidence="8"/>
<feature type="domain" description="Peptidase S8/S53" evidence="6">
    <location>
        <begin position="144"/>
        <end position="486"/>
    </location>
</feature>
<evidence type="ECO:0000259" key="7">
    <source>
        <dbReference type="Pfam" id="PF04151"/>
    </source>
</evidence>
<dbReference type="Pfam" id="PF00082">
    <property type="entry name" value="Peptidase_S8"/>
    <property type="match status" value="1"/>
</dbReference>
<feature type="domain" description="Peptidase C-terminal archaeal/bacterial" evidence="7">
    <location>
        <begin position="662"/>
        <end position="733"/>
    </location>
</feature>
<dbReference type="KEGG" id="abac:LuPra_05751"/>
<dbReference type="PRINTS" id="PR00723">
    <property type="entry name" value="SUBTILISIN"/>
</dbReference>
<reference evidence="9" key="2">
    <citation type="submission" date="2016-04" db="EMBL/GenBank/DDBJ databases">
        <title>First Complete Genome Sequence of a Subdivision 6 Acidobacterium.</title>
        <authorList>
            <person name="Huang S."/>
            <person name="Vieira S."/>
            <person name="Bunk B."/>
            <person name="Riedel T."/>
            <person name="Sproeer C."/>
            <person name="Overmann J."/>
        </authorList>
    </citation>
    <scope>NUCLEOTIDE SEQUENCE [LARGE SCALE GENOMIC DNA]</scope>
    <source>
        <strain evidence="9">DSM 100886 HEG_-6_39</strain>
    </source>
</reference>
<sequence length="765" mass="79741">MGASMKRICLVIVLLLLVSDVSAQGRRSVLIRAAQPHDSLVRAIEQAGGTVTHRFKHVKGIAAEVPDSAMGLIERLVGPDNVGRDELIPLPATTDPRGGSVDGEAEADDIVALDAGGVSIDPANYAFNAALTNVAPLHAAGQNGAGVVIAVIDSGFRPIKVHVAPSRIIAPGLNLVQGATEPPAISDLNEPHGTFVSGMAAANVAFCFSAAARFVVVAEFYGAAFAGPPCAATARLVPMVGSAPGASIFPIKVFPAGGGGAPTSRVIAAMEAAIDLRQKFDTGQADGLNIRVANLSLGGPTNAAARELDDEAVEALINADIVPVVAAGNEGHSSVTTGSPSTSFAALTVGSANDHRHEQIFRAQFSAPCGLASTPLEMVFACAQSYRPDTNVQISEFSSRGPTHDGRTDPDVVAVGSFNYSQSSGGATTVNFGSGTSYSTPTVSGIAAVLRQAVPGATARQVRRAIIESADASKVPTADANDQGAGFINAAAALALLQAGNAADSYDTAPFTRNLKANMERAGHKVYAGPTSLHFAGVRPAQVTDIPFVVSEKTEQLFVRIHSIAADLPLAQQNPFFTDDVFLKIQSSVVHNDDMRQGNVPFLPAGEERLYTFTRPEEGIWRISPAGDWTNAGTVSYTVDIWTSKETFPQHSAKAKIGNGESHVYTFDVPAGTAALETRLTWMNMNGNYPISDVDVILTPPSGPVVNSCNTNRTPELCVVTEPVAGKWTARVVGFSIPTFGVPTVGEHYTLRIAADDVVLNLEGK</sequence>
<feature type="active site" description="Charge relay system" evidence="5">
    <location>
        <position position="153"/>
    </location>
</feature>
<dbReference type="PANTHER" id="PTHR43806:SF11">
    <property type="entry name" value="CEREVISIN-RELATED"/>
    <property type="match status" value="1"/>
</dbReference>
<dbReference type="InterPro" id="IPR000209">
    <property type="entry name" value="Peptidase_S8/S53_dom"/>
</dbReference>
<keyword evidence="3 5" id="KW-0378">Hydrolase</keyword>
<proteinExistence type="inferred from homology"/>
<evidence type="ECO:0000256" key="4">
    <source>
        <dbReference type="ARBA" id="ARBA00022825"/>
    </source>
</evidence>
<organism evidence="8 9">
    <name type="scientific">Luteitalea pratensis</name>
    <dbReference type="NCBI Taxonomy" id="1855912"/>
    <lineage>
        <taxon>Bacteria</taxon>
        <taxon>Pseudomonadati</taxon>
        <taxon>Acidobacteriota</taxon>
        <taxon>Vicinamibacteria</taxon>
        <taxon>Vicinamibacterales</taxon>
        <taxon>Vicinamibacteraceae</taxon>
        <taxon>Luteitalea</taxon>
    </lineage>
</organism>
<comment type="similarity">
    <text evidence="1 5">Belongs to the peptidase S8 family.</text>
</comment>
<feature type="active site" description="Charge relay system" evidence="5">
    <location>
        <position position="437"/>
    </location>
</feature>
<evidence type="ECO:0000313" key="9">
    <source>
        <dbReference type="Proteomes" id="UP000076079"/>
    </source>
</evidence>
<dbReference type="PANTHER" id="PTHR43806">
    <property type="entry name" value="PEPTIDASE S8"/>
    <property type="match status" value="1"/>
</dbReference>
<evidence type="ECO:0000259" key="6">
    <source>
        <dbReference type="Pfam" id="PF00082"/>
    </source>
</evidence>
<dbReference type="Proteomes" id="UP000076079">
    <property type="component" value="Chromosome"/>
</dbReference>
<dbReference type="PROSITE" id="PS00138">
    <property type="entry name" value="SUBTILASE_SER"/>
    <property type="match status" value="1"/>
</dbReference>
<evidence type="ECO:0000256" key="1">
    <source>
        <dbReference type="ARBA" id="ARBA00011073"/>
    </source>
</evidence>
<dbReference type="InterPro" id="IPR036852">
    <property type="entry name" value="Peptidase_S8/S53_dom_sf"/>
</dbReference>
<keyword evidence="9" id="KW-1185">Reference proteome</keyword>
<reference evidence="8 9" key="1">
    <citation type="journal article" date="2016" name="Genome Announc.">
        <title>First Complete Genome Sequence of a Subdivision 6 Acidobacterium Strain.</title>
        <authorList>
            <person name="Huang S."/>
            <person name="Vieira S."/>
            <person name="Bunk B."/>
            <person name="Riedel T."/>
            <person name="Sproer C."/>
            <person name="Overmann J."/>
        </authorList>
    </citation>
    <scope>NUCLEOTIDE SEQUENCE [LARGE SCALE GENOMIC DNA]</scope>
    <source>
        <strain evidence="9">DSM 100886 HEG_-6_39</strain>
    </source>
</reference>
<dbReference type="GO" id="GO:0006508">
    <property type="term" value="P:proteolysis"/>
    <property type="evidence" value="ECO:0007669"/>
    <property type="project" value="UniProtKB-KW"/>
</dbReference>
<evidence type="ECO:0000256" key="5">
    <source>
        <dbReference type="PROSITE-ProRule" id="PRU01240"/>
    </source>
</evidence>
<dbReference type="InterPro" id="IPR023828">
    <property type="entry name" value="Peptidase_S8_Ser-AS"/>
</dbReference>
<protein>
    <submittedName>
        <fullName evidence="8">Serine protease AprX</fullName>
        <ecNumber evidence="8">3.4.21.-</ecNumber>
    </submittedName>
</protein>
<dbReference type="GO" id="GO:0004252">
    <property type="term" value="F:serine-type endopeptidase activity"/>
    <property type="evidence" value="ECO:0007669"/>
    <property type="project" value="UniProtKB-UniRule"/>
</dbReference>
<evidence type="ECO:0000256" key="3">
    <source>
        <dbReference type="ARBA" id="ARBA00022801"/>
    </source>
</evidence>
<name>A0A143PUX0_LUTPR</name>
<evidence type="ECO:0000313" key="8">
    <source>
        <dbReference type="EMBL" id="AMY12475.1"/>
    </source>
</evidence>
<dbReference type="Gene3D" id="3.40.50.200">
    <property type="entry name" value="Peptidase S8/S53 domain"/>
    <property type="match status" value="1"/>
</dbReference>
<dbReference type="Gene3D" id="2.60.120.380">
    <property type="match status" value="1"/>
</dbReference>
<dbReference type="InterPro" id="IPR007280">
    <property type="entry name" value="Peptidase_C_arc/bac"/>
</dbReference>
<evidence type="ECO:0000256" key="2">
    <source>
        <dbReference type="ARBA" id="ARBA00022670"/>
    </source>
</evidence>
<dbReference type="SUPFAM" id="SSF52743">
    <property type="entry name" value="Subtilisin-like"/>
    <property type="match status" value="1"/>
</dbReference>
<dbReference type="EMBL" id="CP015136">
    <property type="protein sequence ID" value="AMY12475.1"/>
    <property type="molecule type" value="Genomic_DNA"/>
</dbReference>
<accession>A0A143PUX0</accession>
<keyword evidence="2 5" id="KW-0645">Protease</keyword>
<feature type="active site" description="Charge relay system" evidence="5">
    <location>
        <position position="192"/>
    </location>
</feature>
<dbReference type="Pfam" id="PF04151">
    <property type="entry name" value="PPC"/>
    <property type="match status" value="1"/>
</dbReference>
<dbReference type="InterPro" id="IPR050131">
    <property type="entry name" value="Peptidase_S8_subtilisin-like"/>
</dbReference>
<gene>
    <name evidence="8" type="primary">aprX_1</name>
    <name evidence="8" type="ORF">LuPra_05751</name>
</gene>
<dbReference type="STRING" id="1855912.LuPra_05751"/>